<keyword evidence="2" id="KW-1185">Reference proteome</keyword>
<evidence type="ECO:0000313" key="2">
    <source>
        <dbReference type="Proteomes" id="UP001296706"/>
    </source>
</evidence>
<dbReference type="InterPro" id="IPR014347">
    <property type="entry name" value="Tautomerase/MIF_sf"/>
</dbReference>
<dbReference type="Gene3D" id="3.30.429.10">
    <property type="entry name" value="Macrophage Migration Inhibitory Factor"/>
    <property type="match status" value="1"/>
</dbReference>
<sequence length="125" mass="13580">MPLVRIDLPDTTPDEQRRAIADGVNAGLVRGLGMPVDDRFQIVRSLPVESFAYDRHYLGVDRGAVVFVQILMVRGYSTETKKATFAAIAEELEAVGVRPDDVFVAVTENGPEDWYAGRAGNGTAA</sequence>
<dbReference type="EMBL" id="JAAXKY010000267">
    <property type="protein sequence ID" value="NMH82617.1"/>
    <property type="molecule type" value="Genomic_DNA"/>
</dbReference>
<proteinExistence type="predicted"/>
<accession>A0ABX1RQF6</accession>
<gene>
    <name evidence="1" type="ORF">HF577_36725</name>
</gene>
<organism evidence="1 2">
    <name type="scientific">Pseudonocardia xinjiangensis</name>
    <dbReference type="NCBI Taxonomy" id="75289"/>
    <lineage>
        <taxon>Bacteria</taxon>
        <taxon>Bacillati</taxon>
        <taxon>Actinomycetota</taxon>
        <taxon>Actinomycetes</taxon>
        <taxon>Pseudonocardiales</taxon>
        <taxon>Pseudonocardiaceae</taxon>
        <taxon>Pseudonocardia</taxon>
    </lineage>
</organism>
<evidence type="ECO:0000313" key="1">
    <source>
        <dbReference type="EMBL" id="NMH82617.1"/>
    </source>
</evidence>
<dbReference type="SUPFAM" id="SSF55331">
    <property type="entry name" value="Tautomerase/MIF"/>
    <property type="match status" value="1"/>
</dbReference>
<dbReference type="InterPro" id="IPR037479">
    <property type="entry name" value="Tauto_MSAD"/>
</dbReference>
<dbReference type="RefSeq" id="WP_169400605.1">
    <property type="nucleotide sequence ID" value="NZ_BAAAJH010000030.1"/>
</dbReference>
<dbReference type="PANTHER" id="PTHR38460:SF1">
    <property type="entry name" value="TAUTOMERASE YOLI-RELATED"/>
    <property type="match status" value="1"/>
</dbReference>
<dbReference type="Pfam" id="PF14552">
    <property type="entry name" value="Tautomerase_2"/>
    <property type="match status" value="1"/>
</dbReference>
<dbReference type="PANTHER" id="PTHR38460">
    <property type="entry name" value="TAUTOMERASE YOLI-RELATED"/>
    <property type="match status" value="1"/>
</dbReference>
<name>A0ABX1RQF6_9PSEU</name>
<reference evidence="1 2" key="1">
    <citation type="submission" date="2020-04" db="EMBL/GenBank/DDBJ databases">
        <authorList>
            <person name="Klaysubun C."/>
            <person name="Duangmal K."/>
            <person name="Lipun K."/>
        </authorList>
    </citation>
    <scope>NUCLEOTIDE SEQUENCE [LARGE SCALE GENOMIC DNA]</scope>
    <source>
        <strain evidence="1 2">JCM 11839</strain>
    </source>
</reference>
<protein>
    <submittedName>
        <fullName evidence="1">Tautomerase family protein</fullName>
    </submittedName>
</protein>
<dbReference type="Proteomes" id="UP001296706">
    <property type="component" value="Unassembled WGS sequence"/>
</dbReference>
<comment type="caution">
    <text evidence="1">The sequence shown here is derived from an EMBL/GenBank/DDBJ whole genome shotgun (WGS) entry which is preliminary data.</text>
</comment>